<evidence type="ECO:0000259" key="1">
    <source>
        <dbReference type="PROSITE" id="PS50030"/>
    </source>
</evidence>
<protein>
    <submittedName>
        <fullName evidence="5">UBA domain-containing protein</fullName>
    </submittedName>
</protein>
<organism evidence="3 5">
    <name type="scientific">Dracunculus medinensis</name>
    <name type="common">Guinea worm</name>
    <dbReference type="NCBI Taxonomy" id="318479"/>
    <lineage>
        <taxon>Eukaryota</taxon>
        <taxon>Metazoa</taxon>
        <taxon>Ecdysozoa</taxon>
        <taxon>Nematoda</taxon>
        <taxon>Chromadorea</taxon>
        <taxon>Rhabditida</taxon>
        <taxon>Spirurina</taxon>
        <taxon>Dracunculoidea</taxon>
        <taxon>Dracunculidae</taxon>
        <taxon>Dracunculus</taxon>
    </lineage>
</organism>
<feature type="domain" description="UBA" evidence="1">
    <location>
        <begin position="251"/>
        <end position="292"/>
    </location>
</feature>
<sequence>MADSSVQYVNILELKVNSNHELHQFQMCKKVGEILDELIPDSELRNVSGLIFLGNRLPEEMFLNEVKDLKAGYTVHLVISSFPEKKAELNLRKLKACRNELAQLAVWSWSDVRVASMQVYNKSNLQEIIINKFPSIRTDPVALIIATDLVLTLCYFSNEINDDFFIEHPLLVDAVHYILFFLFINESLKIDSSAVSFVDTFPVSSDAFQEESTYYDLLRSYGYVMNTSGHQVTWNLPNIFREAQQIIDAAELYADQNQMLVDFGFTDTERNLRILSQTNGNVEEALEIIVNEIQGE</sequence>
<dbReference type="Gene3D" id="1.10.8.10">
    <property type="entry name" value="DNA helicase RuvA subunit, C-terminal domain"/>
    <property type="match status" value="1"/>
</dbReference>
<name>A0A0N4U5T6_DRAME</name>
<dbReference type="SUPFAM" id="SSF46934">
    <property type="entry name" value="UBA-like"/>
    <property type="match status" value="1"/>
</dbReference>
<evidence type="ECO:0000313" key="3">
    <source>
        <dbReference type="Proteomes" id="UP000038040"/>
    </source>
</evidence>
<dbReference type="STRING" id="318479.A0A0N4U5T6"/>
<dbReference type="InterPro" id="IPR009060">
    <property type="entry name" value="UBA-like_sf"/>
</dbReference>
<reference evidence="5" key="1">
    <citation type="submission" date="2017-02" db="UniProtKB">
        <authorList>
            <consortium name="WormBaseParasite"/>
        </authorList>
    </citation>
    <scope>IDENTIFICATION</scope>
</reference>
<dbReference type="PROSITE" id="PS50030">
    <property type="entry name" value="UBA"/>
    <property type="match status" value="1"/>
</dbReference>
<dbReference type="EMBL" id="UYYG01001156">
    <property type="protein sequence ID" value="VDN56622.1"/>
    <property type="molecule type" value="Genomic_DNA"/>
</dbReference>
<proteinExistence type="predicted"/>
<dbReference type="WBParaSite" id="DME_0000223501-mRNA-1">
    <property type="protein sequence ID" value="DME_0000223501-mRNA-1"/>
    <property type="gene ID" value="DME_0000223501"/>
</dbReference>
<evidence type="ECO:0000313" key="4">
    <source>
        <dbReference type="Proteomes" id="UP000274756"/>
    </source>
</evidence>
<evidence type="ECO:0000313" key="5">
    <source>
        <dbReference type="WBParaSite" id="DME_0000223501-mRNA-1"/>
    </source>
</evidence>
<dbReference type="AlphaFoldDB" id="A0A0N4U5T6"/>
<reference evidence="2 4" key="2">
    <citation type="submission" date="2018-11" db="EMBL/GenBank/DDBJ databases">
        <authorList>
            <consortium name="Pathogen Informatics"/>
        </authorList>
    </citation>
    <scope>NUCLEOTIDE SEQUENCE [LARGE SCALE GENOMIC DNA]</scope>
</reference>
<keyword evidence="4" id="KW-1185">Reference proteome</keyword>
<evidence type="ECO:0000313" key="2">
    <source>
        <dbReference type="EMBL" id="VDN56622.1"/>
    </source>
</evidence>
<dbReference type="Proteomes" id="UP000274756">
    <property type="component" value="Unassembled WGS sequence"/>
</dbReference>
<dbReference type="Proteomes" id="UP000038040">
    <property type="component" value="Unplaced"/>
</dbReference>
<gene>
    <name evidence="2" type="ORF">DME_LOCUS6595</name>
</gene>
<dbReference type="OrthoDB" id="263283at2759"/>
<accession>A0A0N4U5T6</accession>
<dbReference type="InterPro" id="IPR015940">
    <property type="entry name" value="UBA"/>
</dbReference>